<dbReference type="Proteomes" id="UP000178230">
    <property type="component" value="Unassembled WGS sequence"/>
</dbReference>
<keyword evidence="1" id="KW-0802">TPR repeat</keyword>
<comment type="caution">
    <text evidence="3">The sequence shown here is derived from an EMBL/GenBank/DDBJ whole genome shotgun (WGS) entry which is preliminary data.</text>
</comment>
<sequence length="239" mass="27593">MLLLVQNAIKSALNQNWAEAIAINKLILKDGKNDLEALIRLAYAYSKMGEINQAKKTYKKILQLDQYNHIALKNFDKLKSYSKNKIIQSKKLTSQNISPYIYLEEPGKTKIVSLIHVSPQSILSKLDTGSLVFLHPKKHTIEIRDQSNVYLGVLPDDLAFRLIRLIKSGNQYEAWIKNVEKNNIILFIKETKRCKRLSNQPSFITPIREYNATSTKIIKQTLENEDEKEESEDQEESEE</sequence>
<feature type="repeat" description="TPR" evidence="1">
    <location>
        <begin position="35"/>
        <end position="68"/>
    </location>
</feature>
<organism evidence="3 4">
    <name type="scientific">Candidatus Gottesmanbacteria bacterium RBG_13_37_7</name>
    <dbReference type="NCBI Taxonomy" id="1798369"/>
    <lineage>
        <taxon>Bacteria</taxon>
        <taxon>Candidatus Gottesmaniibacteriota</taxon>
    </lineage>
</organism>
<dbReference type="InterPro" id="IPR011990">
    <property type="entry name" value="TPR-like_helical_dom_sf"/>
</dbReference>
<name>A0A1F5YGR4_9BACT</name>
<reference evidence="3 4" key="1">
    <citation type="journal article" date="2016" name="Nat. Commun.">
        <title>Thousands of microbial genomes shed light on interconnected biogeochemical processes in an aquifer system.</title>
        <authorList>
            <person name="Anantharaman K."/>
            <person name="Brown C.T."/>
            <person name="Hug L.A."/>
            <person name="Sharon I."/>
            <person name="Castelle C.J."/>
            <person name="Probst A.J."/>
            <person name="Thomas B.C."/>
            <person name="Singh A."/>
            <person name="Wilkins M.J."/>
            <person name="Karaoz U."/>
            <person name="Brodie E.L."/>
            <person name="Williams K.H."/>
            <person name="Hubbard S.S."/>
            <person name="Banfield J.F."/>
        </authorList>
    </citation>
    <scope>NUCLEOTIDE SEQUENCE [LARGE SCALE GENOMIC DNA]</scope>
</reference>
<dbReference type="PROSITE" id="PS50005">
    <property type="entry name" value="TPR"/>
    <property type="match status" value="1"/>
</dbReference>
<feature type="compositionally biased region" description="Acidic residues" evidence="2">
    <location>
        <begin position="223"/>
        <end position="239"/>
    </location>
</feature>
<proteinExistence type="predicted"/>
<dbReference type="SMART" id="SM00028">
    <property type="entry name" value="TPR"/>
    <property type="match status" value="1"/>
</dbReference>
<evidence type="ECO:0000313" key="4">
    <source>
        <dbReference type="Proteomes" id="UP000178230"/>
    </source>
</evidence>
<dbReference type="InterPro" id="IPR019734">
    <property type="entry name" value="TPR_rpt"/>
</dbReference>
<dbReference type="EMBL" id="MFIY01000069">
    <property type="protein sequence ID" value="OGF99166.1"/>
    <property type="molecule type" value="Genomic_DNA"/>
</dbReference>
<protein>
    <submittedName>
        <fullName evidence="3">Uncharacterized protein</fullName>
    </submittedName>
</protein>
<dbReference type="SUPFAM" id="SSF48452">
    <property type="entry name" value="TPR-like"/>
    <property type="match status" value="1"/>
</dbReference>
<dbReference type="Gene3D" id="1.25.40.10">
    <property type="entry name" value="Tetratricopeptide repeat domain"/>
    <property type="match status" value="1"/>
</dbReference>
<gene>
    <name evidence="3" type="ORF">A2Y99_04985</name>
</gene>
<feature type="region of interest" description="Disordered" evidence="2">
    <location>
        <begin position="219"/>
        <end position="239"/>
    </location>
</feature>
<accession>A0A1F5YGR4</accession>
<dbReference type="AlphaFoldDB" id="A0A1F5YGR4"/>
<evidence type="ECO:0000256" key="2">
    <source>
        <dbReference type="SAM" id="MobiDB-lite"/>
    </source>
</evidence>
<evidence type="ECO:0000256" key="1">
    <source>
        <dbReference type="PROSITE-ProRule" id="PRU00339"/>
    </source>
</evidence>
<evidence type="ECO:0000313" key="3">
    <source>
        <dbReference type="EMBL" id="OGF99166.1"/>
    </source>
</evidence>